<organism evidence="3 4">
    <name type="scientific">Azospirillum endophyticum</name>
    <dbReference type="NCBI Taxonomy" id="2800326"/>
    <lineage>
        <taxon>Bacteria</taxon>
        <taxon>Pseudomonadati</taxon>
        <taxon>Pseudomonadota</taxon>
        <taxon>Alphaproteobacteria</taxon>
        <taxon>Rhodospirillales</taxon>
        <taxon>Azospirillaceae</taxon>
        <taxon>Azospirillum</taxon>
    </lineage>
</organism>
<dbReference type="EMBL" id="JAENHM010000003">
    <property type="protein sequence ID" value="MBK1836001.1"/>
    <property type="molecule type" value="Genomic_DNA"/>
</dbReference>
<evidence type="ECO:0000256" key="1">
    <source>
        <dbReference type="ARBA" id="ARBA00023125"/>
    </source>
</evidence>
<dbReference type="InterPro" id="IPR050807">
    <property type="entry name" value="TransReg_Diox_bact_type"/>
</dbReference>
<gene>
    <name evidence="3" type="ORF">JHL17_01125</name>
</gene>
<keyword evidence="1" id="KW-0238">DNA-binding</keyword>
<sequence length="85" mass="8967">MTDLGKKLQSLRQTHGLSQRALARRSGLSNGLISLIEKDQVSPSVSSLEKILDSFPIGLADFFAMPSGAFAESGLAGRMDEGAST</sequence>
<evidence type="ECO:0000313" key="3">
    <source>
        <dbReference type="EMBL" id="MBK1836001.1"/>
    </source>
</evidence>
<dbReference type="InterPro" id="IPR001387">
    <property type="entry name" value="Cro/C1-type_HTH"/>
</dbReference>
<dbReference type="Gene3D" id="1.10.260.40">
    <property type="entry name" value="lambda repressor-like DNA-binding domains"/>
    <property type="match status" value="1"/>
</dbReference>
<comment type="caution">
    <text evidence="3">The sequence shown here is derived from an EMBL/GenBank/DDBJ whole genome shotgun (WGS) entry which is preliminary data.</text>
</comment>
<dbReference type="PANTHER" id="PTHR46797:SF11">
    <property type="entry name" value="HTH-TYPE TRANSCRIPTIONAL REGULATOR PUUR"/>
    <property type="match status" value="1"/>
</dbReference>
<proteinExistence type="predicted"/>
<dbReference type="PANTHER" id="PTHR46797">
    <property type="entry name" value="HTH-TYPE TRANSCRIPTIONAL REGULATOR"/>
    <property type="match status" value="1"/>
</dbReference>
<protein>
    <submittedName>
        <fullName evidence="3">Helix-turn-helix domain-containing protein</fullName>
    </submittedName>
</protein>
<dbReference type="Pfam" id="PF01381">
    <property type="entry name" value="HTH_3"/>
    <property type="match status" value="1"/>
</dbReference>
<name>A0ABS1EXV7_9PROT</name>
<evidence type="ECO:0000313" key="4">
    <source>
        <dbReference type="Proteomes" id="UP000652760"/>
    </source>
</evidence>
<dbReference type="CDD" id="cd00093">
    <property type="entry name" value="HTH_XRE"/>
    <property type="match status" value="1"/>
</dbReference>
<dbReference type="PROSITE" id="PS50943">
    <property type="entry name" value="HTH_CROC1"/>
    <property type="match status" value="1"/>
</dbReference>
<dbReference type="Proteomes" id="UP000652760">
    <property type="component" value="Unassembled WGS sequence"/>
</dbReference>
<accession>A0ABS1EXV7</accession>
<dbReference type="SUPFAM" id="SSF47413">
    <property type="entry name" value="lambda repressor-like DNA-binding domains"/>
    <property type="match status" value="1"/>
</dbReference>
<feature type="domain" description="HTH cro/C1-type" evidence="2">
    <location>
        <begin position="8"/>
        <end position="62"/>
    </location>
</feature>
<evidence type="ECO:0000259" key="2">
    <source>
        <dbReference type="PROSITE" id="PS50943"/>
    </source>
</evidence>
<keyword evidence="4" id="KW-1185">Reference proteome</keyword>
<reference evidence="4" key="1">
    <citation type="submission" date="2021-01" db="EMBL/GenBank/DDBJ databases">
        <title>Genome public.</title>
        <authorList>
            <person name="Liu C."/>
            <person name="Sun Q."/>
        </authorList>
    </citation>
    <scope>NUCLEOTIDE SEQUENCE [LARGE SCALE GENOMIC DNA]</scope>
    <source>
        <strain evidence="4">YIM B02556</strain>
    </source>
</reference>
<dbReference type="SMART" id="SM00530">
    <property type="entry name" value="HTH_XRE"/>
    <property type="match status" value="1"/>
</dbReference>
<dbReference type="RefSeq" id="WP_200190205.1">
    <property type="nucleotide sequence ID" value="NZ_JAENHM010000003.1"/>
</dbReference>
<dbReference type="InterPro" id="IPR010982">
    <property type="entry name" value="Lambda_DNA-bd_dom_sf"/>
</dbReference>